<dbReference type="EMBL" id="LNJU01000005">
    <property type="protein sequence ID" value="KWZ53514.1"/>
    <property type="molecule type" value="Genomic_DNA"/>
</dbReference>
<feature type="domain" description="NolW-like" evidence="13">
    <location>
        <begin position="126"/>
        <end position="182"/>
    </location>
</feature>
<comment type="function">
    <text evidence="9">Component of the type III secretion system (T3SS), also called injectisome, which is used to inject bacterial effector proteins into eukaryotic host cells. Forms a ring-shaped multimeric structure with an apparent central pore in the outer membrane.</text>
</comment>
<dbReference type="Gene3D" id="3.55.50.30">
    <property type="match status" value="1"/>
</dbReference>
<dbReference type="Pfam" id="PF00263">
    <property type="entry name" value="Secretin"/>
    <property type="match status" value="1"/>
</dbReference>
<dbReference type="InterPro" id="IPR004845">
    <property type="entry name" value="T2SS_GspD_CS"/>
</dbReference>
<keyword evidence="5 9" id="KW-0653">Protein transport</keyword>
<evidence type="ECO:0000256" key="2">
    <source>
        <dbReference type="ARBA" id="ARBA00007032"/>
    </source>
</evidence>
<evidence type="ECO:0000256" key="3">
    <source>
        <dbReference type="ARBA" id="ARBA00022448"/>
    </source>
</evidence>
<dbReference type="RefSeq" id="WP_059981153.1">
    <property type="nucleotide sequence ID" value="NZ_CM003772.1"/>
</dbReference>
<dbReference type="Gene3D" id="3.30.1370.120">
    <property type="match status" value="2"/>
</dbReference>
<name>A0AA40R5G1_9BURK</name>
<comment type="subunit">
    <text evidence="9">The core secretion machinery of the T3SS is composed of approximately 20 different proteins, including cytoplasmic components, a base, an export apparatus and a needle. This subunit is part of the base, which anchors the injectisome in the bacterial cell envelope. Forms a stable homooligomeric complex.</text>
</comment>
<evidence type="ECO:0000259" key="12">
    <source>
        <dbReference type="Pfam" id="PF00263"/>
    </source>
</evidence>
<feature type="domain" description="Type II/III secretion system secretin-like" evidence="12">
    <location>
        <begin position="435"/>
        <end position="600"/>
    </location>
</feature>
<dbReference type="Proteomes" id="UP000070119">
    <property type="component" value="Chromosome 2"/>
</dbReference>
<dbReference type="PANTHER" id="PTHR30332">
    <property type="entry name" value="PROBABLE GENERAL SECRETION PATHWAY PROTEIN D"/>
    <property type="match status" value="1"/>
</dbReference>
<sequence length="679" mass="71965" precursor="true">MRRRVASVWFQSRGLQRAALALCATALLSASLCMTLAQPARAADLRWRNKPFTIVANGKKIADFIRELAASQGVTAVVDPKVDGVISGRFSGTPQQTLDTICSTYGLTWYYDGSFLYVDPADQSQTQMIPIPPNAAGEIGRALQAMQVADKRFTLVINDRANSVYVAGPRRYVELVRQAIGTVGDPAANGQHADVRAFRLKYGWASDVTINRSGREVVVPGVATILRRLFGKGGGGTNLVPASAPLGQAARQVKLGSGLTIAVPRLDFPDLSGGPRSGGYGGAYASDGAGAFSPFASAGGGDTLPQIEADPAINAVIVRDLPENMYRYQSLIGQLDERPRIVEINVTIIDINEDSLDSLGIDWRLHTKHGDVQIGNGANPLTGNTQFGGAGNPPLTFGIDTSEAGQIGAFMPTGIALTASIGGSLRNYLLTRVNALAQKGQAQLHSKPKVLALDNTEAILENLTQFYVQVQGYQDSSLYSVTTGTSIKVTPMIVDEAARAAAAGGPQSVMMSIDIQDGNIVPGQAVSNVPVIQQRNIVTKTMIDEGKSLLIAGFNDDEVRLNKSGVPWLSDIPLIGNLFKYTDKTGNHMERFYLLTPRVVTTASMYAPDGSPVNPGLAVPPNPDGLSMYRPPDNDVAVPLTPKPLPGTKFGPPALPPPKDAAAQPAMTAGAPAHVDDRH</sequence>
<dbReference type="HAMAP" id="MF_02219">
    <property type="entry name" value="Type_III_secretin"/>
    <property type="match status" value="1"/>
</dbReference>
<feature type="compositionally biased region" description="Low complexity" evidence="11">
    <location>
        <begin position="660"/>
        <end position="673"/>
    </location>
</feature>
<dbReference type="AlphaFoldDB" id="A0AA40R5G1"/>
<dbReference type="InterPro" id="IPR005644">
    <property type="entry name" value="NolW-like"/>
</dbReference>
<comment type="subcellular location">
    <subcellularLocation>
        <location evidence="1 9 10">Cell outer membrane</location>
    </subcellularLocation>
</comment>
<organism evidence="14 15">
    <name type="scientific">Burkholderia ubonensis</name>
    <dbReference type="NCBI Taxonomy" id="101571"/>
    <lineage>
        <taxon>Bacteria</taxon>
        <taxon>Pseudomonadati</taxon>
        <taxon>Pseudomonadota</taxon>
        <taxon>Betaproteobacteria</taxon>
        <taxon>Burkholderiales</taxon>
        <taxon>Burkholderiaceae</taxon>
        <taxon>Burkholderia</taxon>
        <taxon>Burkholderia cepacia complex</taxon>
    </lineage>
</organism>
<dbReference type="InterPro" id="IPR038591">
    <property type="entry name" value="NolW-like_sf"/>
</dbReference>
<evidence type="ECO:0000313" key="15">
    <source>
        <dbReference type="Proteomes" id="UP000070119"/>
    </source>
</evidence>
<evidence type="ECO:0000256" key="7">
    <source>
        <dbReference type="ARBA" id="ARBA00023136"/>
    </source>
</evidence>
<dbReference type="GO" id="GO:0030257">
    <property type="term" value="C:type III protein secretion system complex"/>
    <property type="evidence" value="ECO:0007669"/>
    <property type="project" value="UniProtKB-UniRule"/>
</dbReference>
<evidence type="ECO:0000256" key="11">
    <source>
        <dbReference type="SAM" id="MobiDB-lite"/>
    </source>
</evidence>
<comment type="caution">
    <text evidence="14">The sequence shown here is derived from an EMBL/GenBank/DDBJ whole genome shotgun (WGS) entry which is preliminary data.</text>
</comment>
<accession>A0AA40R5G1</accession>
<dbReference type="PRINTS" id="PR01337">
    <property type="entry name" value="TYPE3OMGPROT"/>
</dbReference>
<feature type="signal peptide" evidence="9">
    <location>
        <begin position="1"/>
        <end position="42"/>
    </location>
</feature>
<dbReference type="InterPro" id="IPR004846">
    <property type="entry name" value="T2SS/T3SS_dom"/>
</dbReference>
<dbReference type="Pfam" id="PF03958">
    <property type="entry name" value="Secretin_N"/>
    <property type="match status" value="2"/>
</dbReference>
<comment type="similarity">
    <text evidence="2 9">Belongs to the bacterial secretin family. T3SS SctC subfamily.</text>
</comment>
<evidence type="ECO:0000259" key="13">
    <source>
        <dbReference type="Pfam" id="PF03958"/>
    </source>
</evidence>
<dbReference type="GO" id="GO:0009279">
    <property type="term" value="C:cell outer membrane"/>
    <property type="evidence" value="ECO:0007669"/>
    <property type="project" value="UniProtKB-SubCell"/>
</dbReference>
<evidence type="ECO:0000313" key="14">
    <source>
        <dbReference type="EMBL" id="KWZ53514.1"/>
    </source>
</evidence>
<protein>
    <recommendedName>
        <fullName evidence="9">Type 3 secretion system secretin</fullName>
        <shortName evidence="9">T3SS secretin</shortName>
    </recommendedName>
</protein>
<evidence type="ECO:0000256" key="8">
    <source>
        <dbReference type="ARBA" id="ARBA00023237"/>
    </source>
</evidence>
<keyword evidence="8 9" id="KW-0998">Cell outer membrane</keyword>
<evidence type="ECO:0000256" key="10">
    <source>
        <dbReference type="RuleBase" id="RU004004"/>
    </source>
</evidence>
<evidence type="ECO:0000256" key="5">
    <source>
        <dbReference type="ARBA" id="ARBA00022927"/>
    </source>
</evidence>
<feature type="domain" description="NolW-like" evidence="13">
    <location>
        <begin position="195"/>
        <end position="340"/>
    </location>
</feature>
<evidence type="ECO:0000256" key="6">
    <source>
        <dbReference type="ARBA" id="ARBA00023010"/>
    </source>
</evidence>
<dbReference type="InterPro" id="IPR050810">
    <property type="entry name" value="Bact_Secretion_Sys_Channel"/>
</dbReference>
<dbReference type="PANTHER" id="PTHR30332:SF5">
    <property type="entry name" value="SPI-1 TYPE 3 SECRETION SYSTEM SECRETIN"/>
    <property type="match status" value="1"/>
</dbReference>
<reference evidence="14 15" key="1">
    <citation type="submission" date="2015-11" db="EMBL/GenBank/DDBJ databases">
        <authorList>
            <person name="Sahl J."/>
            <person name="Wagner D."/>
            <person name="Keim P."/>
        </authorList>
    </citation>
    <scope>NUCLEOTIDE SEQUENCE [LARGE SCALE GENOMIC DNA]</scope>
    <source>
        <strain evidence="14 15">MSMB1157</strain>
    </source>
</reference>
<dbReference type="GO" id="GO:0015627">
    <property type="term" value="C:type II protein secretion system complex"/>
    <property type="evidence" value="ECO:0007669"/>
    <property type="project" value="TreeGrafter"/>
</dbReference>
<evidence type="ECO:0000256" key="1">
    <source>
        <dbReference type="ARBA" id="ARBA00004442"/>
    </source>
</evidence>
<evidence type="ECO:0000256" key="9">
    <source>
        <dbReference type="HAMAP-Rule" id="MF_02219"/>
    </source>
</evidence>
<evidence type="ECO:0000256" key="4">
    <source>
        <dbReference type="ARBA" id="ARBA00022729"/>
    </source>
</evidence>
<dbReference type="NCBIfam" id="TIGR02516">
    <property type="entry name" value="type_III_yscC"/>
    <property type="match status" value="1"/>
</dbReference>
<feature type="region of interest" description="Disordered" evidence="11">
    <location>
        <begin position="633"/>
        <end position="679"/>
    </location>
</feature>
<proteinExistence type="inferred from homology"/>
<keyword evidence="4 9" id="KW-0732">Signal</keyword>
<gene>
    <name evidence="9" type="primary">sctC</name>
    <name evidence="14" type="ORF">WK57_31635</name>
</gene>
<dbReference type="PROSITE" id="PS00875">
    <property type="entry name" value="T2SP_D"/>
    <property type="match status" value="1"/>
</dbReference>
<feature type="chain" id="PRO_5041497943" description="Type 3 secretion system secretin" evidence="9">
    <location>
        <begin position="43"/>
        <end position="679"/>
    </location>
</feature>
<keyword evidence="6 9" id="KW-0811">Translocation</keyword>
<keyword evidence="3 9" id="KW-0813">Transport</keyword>
<dbReference type="GO" id="GO:0030254">
    <property type="term" value="P:protein secretion by the type III secretion system"/>
    <property type="evidence" value="ECO:0007669"/>
    <property type="project" value="UniProtKB-UniRule"/>
</dbReference>
<dbReference type="InterPro" id="IPR003522">
    <property type="entry name" value="T3SS_OM_pore_YscC"/>
</dbReference>
<keyword evidence="7 9" id="KW-0472">Membrane</keyword>